<name>T1FKJ2_HELRO</name>
<sequence>MFQGFGVGSGASLFGQSNIPKWSKRYFGVATFIKDYGMRQAGLNFCNDEEAQLFSTVFLNNLSKKERRRSGYQIQCSIHIELAKLCQAILMSDDLIAWRPDIRRRVNHRDKETAQYIYKFLEDCGGVEALENGRPRTLPPPVISQPMPPLAGLAEDGDSDEEYGASSVPM</sequence>
<dbReference type="GeneID" id="20209341"/>
<feature type="compositionally biased region" description="Pro residues" evidence="1">
    <location>
        <begin position="137"/>
        <end position="149"/>
    </location>
</feature>
<evidence type="ECO:0008006" key="5">
    <source>
        <dbReference type="Google" id="ProtNLM"/>
    </source>
</evidence>
<dbReference type="AlphaFoldDB" id="T1FKJ2"/>
<evidence type="ECO:0000313" key="3">
    <source>
        <dbReference type="EnsemblMetazoa" id="HelroP184073"/>
    </source>
</evidence>
<dbReference type="EMBL" id="AMQM01009173">
    <property type="status" value="NOT_ANNOTATED_CDS"/>
    <property type="molecule type" value="Genomic_DNA"/>
</dbReference>
<dbReference type="RefSeq" id="XP_009013613.1">
    <property type="nucleotide sequence ID" value="XM_009015365.1"/>
</dbReference>
<dbReference type="Proteomes" id="UP000015101">
    <property type="component" value="Unassembled WGS sequence"/>
</dbReference>
<gene>
    <name evidence="3" type="primary">20209341</name>
    <name evidence="2" type="ORF">HELRODRAFT_184073</name>
</gene>
<feature type="region of interest" description="Disordered" evidence="1">
    <location>
        <begin position="135"/>
        <end position="170"/>
    </location>
</feature>
<keyword evidence="4" id="KW-1185">Reference proteome</keyword>
<dbReference type="KEGG" id="hro:HELRODRAFT_184073"/>
<evidence type="ECO:0000256" key="1">
    <source>
        <dbReference type="SAM" id="MobiDB-lite"/>
    </source>
</evidence>
<dbReference type="EMBL" id="KB096091">
    <property type="protein sequence ID" value="ESO08284.1"/>
    <property type="molecule type" value="Genomic_DNA"/>
</dbReference>
<dbReference type="EnsemblMetazoa" id="HelroT184073">
    <property type="protein sequence ID" value="HelroP184073"/>
    <property type="gene ID" value="HelroG184073"/>
</dbReference>
<reference evidence="4" key="1">
    <citation type="submission" date="2012-12" db="EMBL/GenBank/DDBJ databases">
        <authorList>
            <person name="Hellsten U."/>
            <person name="Grimwood J."/>
            <person name="Chapman J.A."/>
            <person name="Shapiro H."/>
            <person name="Aerts A."/>
            <person name="Otillar R.P."/>
            <person name="Terry A.Y."/>
            <person name="Boore J.L."/>
            <person name="Simakov O."/>
            <person name="Marletaz F."/>
            <person name="Cho S.-J."/>
            <person name="Edsinger-Gonzales E."/>
            <person name="Havlak P."/>
            <person name="Kuo D.-H."/>
            <person name="Larsson T."/>
            <person name="Lv J."/>
            <person name="Arendt D."/>
            <person name="Savage R."/>
            <person name="Osoegawa K."/>
            <person name="de Jong P."/>
            <person name="Lindberg D.R."/>
            <person name="Seaver E.C."/>
            <person name="Weisblat D.A."/>
            <person name="Putnam N.H."/>
            <person name="Grigoriev I.V."/>
            <person name="Rokhsar D.S."/>
        </authorList>
    </citation>
    <scope>NUCLEOTIDE SEQUENCE</scope>
</reference>
<accession>T1FKJ2</accession>
<protein>
    <recommendedName>
        <fullName evidence="5">WH1 domain-containing protein</fullName>
    </recommendedName>
</protein>
<dbReference type="CTD" id="20209341"/>
<dbReference type="HOGENOM" id="CLU_1572329_0_0_1"/>
<proteinExistence type="predicted"/>
<evidence type="ECO:0000313" key="4">
    <source>
        <dbReference type="Proteomes" id="UP000015101"/>
    </source>
</evidence>
<dbReference type="OrthoDB" id="8963340at2759"/>
<evidence type="ECO:0000313" key="2">
    <source>
        <dbReference type="EMBL" id="ESO08284.1"/>
    </source>
</evidence>
<reference evidence="2 4" key="2">
    <citation type="journal article" date="2013" name="Nature">
        <title>Insights into bilaterian evolution from three spiralian genomes.</title>
        <authorList>
            <person name="Simakov O."/>
            <person name="Marletaz F."/>
            <person name="Cho S.J."/>
            <person name="Edsinger-Gonzales E."/>
            <person name="Havlak P."/>
            <person name="Hellsten U."/>
            <person name="Kuo D.H."/>
            <person name="Larsson T."/>
            <person name="Lv J."/>
            <person name="Arendt D."/>
            <person name="Savage R."/>
            <person name="Osoegawa K."/>
            <person name="de Jong P."/>
            <person name="Grimwood J."/>
            <person name="Chapman J.A."/>
            <person name="Shapiro H."/>
            <person name="Aerts A."/>
            <person name="Otillar R.P."/>
            <person name="Terry A.Y."/>
            <person name="Boore J.L."/>
            <person name="Grigoriev I.V."/>
            <person name="Lindberg D.R."/>
            <person name="Seaver E.C."/>
            <person name="Weisblat D.A."/>
            <person name="Putnam N.H."/>
            <person name="Rokhsar D.S."/>
        </authorList>
    </citation>
    <scope>NUCLEOTIDE SEQUENCE</scope>
</reference>
<organism evidence="3 4">
    <name type="scientific">Helobdella robusta</name>
    <name type="common">Californian leech</name>
    <dbReference type="NCBI Taxonomy" id="6412"/>
    <lineage>
        <taxon>Eukaryota</taxon>
        <taxon>Metazoa</taxon>
        <taxon>Spiralia</taxon>
        <taxon>Lophotrochozoa</taxon>
        <taxon>Annelida</taxon>
        <taxon>Clitellata</taxon>
        <taxon>Hirudinea</taxon>
        <taxon>Rhynchobdellida</taxon>
        <taxon>Glossiphoniidae</taxon>
        <taxon>Helobdella</taxon>
    </lineage>
</organism>
<reference evidence="3" key="3">
    <citation type="submission" date="2015-06" db="UniProtKB">
        <authorList>
            <consortium name="EnsemblMetazoa"/>
        </authorList>
    </citation>
    <scope>IDENTIFICATION</scope>
</reference>
<dbReference type="InParanoid" id="T1FKJ2"/>